<feature type="region of interest" description="Disordered" evidence="4">
    <location>
        <begin position="144"/>
        <end position="168"/>
    </location>
</feature>
<evidence type="ECO:0000313" key="6">
    <source>
        <dbReference type="EMBL" id="EAU54790.1"/>
    </source>
</evidence>
<sequence length="446" mass="51560">MAIFHLSLKIGAKGKAAPHFNYITASEKYAARRGVVHLEHGNMPLWAAAKPALFWQASDEFERANGTAYRELEVSLPRELPLAQQVELARQLAEEACGNQHAFSFAIHHAKASDGGMNPHVHLQFSERIDDGIERDRQHYFKRANRKEPEKGGCAKDRSWQASKRGKQKVAESSERLLDIRKNWETMCNKALAEFGSDARIDHRSHEAREIETAPQPKVGAKSWHLFRRTGEKNERYCRWEQVIASNNAIITSAASKPSAQERYHDAMQELQTVQRQLAALQPVRRPDKSAILRRIAENQKRVRRLDDEIWQLEHNTIHKAYDAMVNARCRRDAGSNFFMRAWNRFYYGGDYVRLTDAYEKVLKRKADKTRERNNLIERICQNPKAQAKASADYARQAKEYQAYIRRKVELERDLQSAQRQVQACKRLLPQAQTQRRNDAGLHLTI</sequence>
<protein>
    <submittedName>
        <fullName evidence="6">MobA/MobL protein</fullName>
    </submittedName>
</protein>
<keyword evidence="7" id="KW-1185">Reference proteome</keyword>
<dbReference type="HOGENOM" id="CLU_574657_0_0_0"/>
<feature type="domain" description="MobA/MobL protein" evidence="5">
    <location>
        <begin position="26"/>
        <end position="226"/>
    </location>
</feature>
<dbReference type="Gene3D" id="3.30.930.30">
    <property type="match status" value="1"/>
</dbReference>
<comment type="similarity">
    <text evidence="1">Belongs to the MobA/MobL family.</text>
</comment>
<dbReference type="InterPro" id="IPR005053">
    <property type="entry name" value="MobA_MobL"/>
</dbReference>
<name>Q0F094_9PROT</name>
<keyword evidence="3" id="KW-0175">Coiled coil</keyword>
<feature type="coiled-coil region" evidence="3">
    <location>
        <begin position="359"/>
        <end position="435"/>
    </location>
</feature>
<dbReference type="Pfam" id="PF03389">
    <property type="entry name" value="MobA_MobL"/>
    <property type="match status" value="1"/>
</dbReference>
<dbReference type="EMBL" id="AATS01000005">
    <property type="protein sequence ID" value="EAU54790.1"/>
    <property type="molecule type" value="Genomic_DNA"/>
</dbReference>
<comment type="caution">
    <text evidence="6">The sequence shown here is derived from an EMBL/GenBank/DDBJ whole genome shotgun (WGS) entry which is preliminary data.</text>
</comment>
<dbReference type="AlphaFoldDB" id="Q0F094"/>
<feature type="compositionally biased region" description="Basic and acidic residues" evidence="4">
    <location>
        <begin position="146"/>
        <end position="159"/>
    </location>
</feature>
<proteinExistence type="inferred from homology"/>
<evidence type="ECO:0000313" key="7">
    <source>
        <dbReference type="Proteomes" id="UP000005297"/>
    </source>
</evidence>
<keyword evidence="2" id="KW-0184">Conjugation</keyword>
<dbReference type="Proteomes" id="UP000005297">
    <property type="component" value="Unassembled WGS sequence"/>
</dbReference>
<gene>
    <name evidence="6" type="ORF">SPV1_08853</name>
</gene>
<reference evidence="6 7" key="1">
    <citation type="submission" date="2006-09" db="EMBL/GenBank/DDBJ databases">
        <authorList>
            <person name="Emerson D."/>
            <person name="Ferriera S."/>
            <person name="Johnson J."/>
            <person name="Kravitz S."/>
            <person name="Halpern A."/>
            <person name="Remington K."/>
            <person name="Beeson K."/>
            <person name="Tran B."/>
            <person name="Rogers Y.-H."/>
            <person name="Friedman R."/>
            <person name="Venter J.C."/>
        </authorList>
    </citation>
    <scope>NUCLEOTIDE SEQUENCE [LARGE SCALE GENOMIC DNA]</scope>
    <source>
        <strain evidence="6 7">PV-1</strain>
    </source>
</reference>
<feature type="coiled-coil region" evidence="3">
    <location>
        <begin position="257"/>
        <end position="316"/>
    </location>
</feature>
<evidence type="ECO:0000256" key="3">
    <source>
        <dbReference type="SAM" id="Coils"/>
    </source>
</evidence>
<evidence type="ECO:0000256" key="1">
    <source>
        <dbReference type="ARBA" id="ARBA00010873"/>
    </source>
</evidence>
<evidence type="ECO:0000259" key="5">
    <source>
        <dbReference type="Pfam" id="PF03389"/>
    </source>
</evidence>
<accession>Q0F094</accession>
<organism evidence="6 7">
    <name type="scientific">Mariprofundus ferrooxydans PV-1</name>
    <dbReference type="NCBI Taxonomy" id="314345"/>
    <lineage>
        <taxon>Bacteria</taxon>
        <taxon>Pseudomonadati</taxon>
        <taxon>Pseudomonadota</taxon>
        <taxon>Candidatius Mariprofundia</taxon>
        <taxon>Mariprofundales</taxon>
        <taxon>Mariprofundaceae</taxon>
        <taxon>Mariprofundus</taxon>
    </lineage>
</organism>
<dbReference type="RefSeq" id="WP_009849291.1">
    <property type="nucleotide sequence ID" value="NZ_DS022294.1"/>
</dbReference>
<dbReference type="OrthoDB" id="1634048at2"/>
<evidence type="ECO:0000256" key="2">
    <source>
        <dbReference type="ARBA" id="ARBA00022971"/>
    </source>
</evidence>
<dbReference type="STRING" id="314344.AL013_04395"/>
<dbReference type="InParanoid" id="Q0F094"/>
<dbReference type="eggNOG" id="COG3843">
    <property type="taxonomic scope" value="Bacteria"/>
</dbReference>
<evidence type="ECO:0000256" key="4">
    <source>
        <dbReference type="SAM" id="MobiDB-lite"/>
    </source>
</evidence>